<keyword evidence="2" id="KW-0067">ATP-binding</keyword>
<dbReference type="PANTHER" id="PTHR43637">
    <property type="entry name" value="UPF0273 PROTEIN TM_0370"/>
    <property type="match status" value="1"/>
</dbReference>
<dbReference type="PROSITE" id="PS51146">
    <property type="entry name" value="KAIC"/>
    <property type="match status" value="1"/>
</dbReference>
<accession>A0A7C3WT34</accession>
<dbReference type="InterPro" id="IPR010624">
    <property type="entry name" value="KaiC_dom"/>
</dbReference>
<dbReference type="InterPro" id="IPR027417">
    <property type="entry name" value="P-loop_NTPase"/>
</dbReference>
<dbReference type="SMART" id="SM00382">
    <property type="entry name" value="AAA"/>
    <property type="match status" value="1"/>
</dbReference>
<evidence type="ECO:0000256" key="2">
    <source>
        <dbReference type="ARBA" id="ARBA00022840"/>
    </source>
</evidence>
<dbReference type="Pfam" id="PF06745">
    <property type="entry name" value="ATPase"/>
    <property type="match status" value="1"/>
</dbReference>
<dbReference type="GO" id="GO:0005524">
    <property type="term" value="F:ATP binding"/>
    <property type="evidence" value="ECO:0007669"/>
    <property type="project" value="UniProtKB-KW"/>
</dbReference>
<dbReference type="Gene3D" id="3.40.50.300">
    <property type="entry name" value="P-loop containing nucleotide triphosphate hydrolases"/>
    <property type="match status" value="1"/>
</dbReference>
<dbReference type="PRINTS" id="PR01874">
    <property type="entry name" value="DNAREPAIRADA"/>
</dbReference>
<keyword evidence="1" id="KW-0547">Nucleotide-binding</keyword>
<reference evidence="4" key="1">
    <citation type="journal article" date="2020" name="mSystems">
        <title>Genome- and Community-Level Interaction Insights into Carbon Utilization and Element Cycling Functions of Hydrothermarchaeota in Hydrothermal Sediment.</title>
        <authorList>
            <person name="Zhou Z."/>
            <person name="Liu Y."/>
            <person name="Xu W."/>
            <person name="Pan J."/>
            <person name="Luo Z.H."/>
            <person name="Li M."/>
        </authorList>
    </citation>
    <scope>NUCLEOTIDE SEQUENCE [LARGE SCALE GENOMIC DNA]</scope>
    <source>
        <strain evidence="4">SpSt-8</strain>
    </source>
</reference>
<dbReference type="PANTHER" id="PTHR43637:SF2">
    <property type="entry name" value="PROTEIN GVPD 1"/>
    <property type="match status" value="1"/>
</dbReference>
<evidence type="ECO:0000256" key="1">
    <source>
        <dbReference type="ARBA" id="ARBA00022741"/>
    </source>
</evidence>
<protein>
    <submittedName>
        <fullName evidence="4">KaiC domain-containing protein</fullName>
    </submittedName>
</protein>
<dbReference type="AlphaFoldDB" id="A0A7C3WT34"/>
<name>A0A7C3WT34_THEPE</name>
<dbReference type="InterPro" id="IPR022443">
    <property type="entry name" value="KaiC-rel"/>
</dbReference>
<comment type="caution">
    <text evidence="4">The sequence shown here is derived from an EMBL/GenBank/DDBJ whole genome shotgun (WGS) entry which is preliminary data.</text>
</comment>
<organism evidence="4">
    <name type="scientific">Thermofilum pendens</name>
    <dbReference type="NCBI Taxonomy" id="2269"/>
    <lineage>
        <taxon>Archaea</taxon>
        <taxon>Thermoproteota</taxon>
        <taxon>Thermoprotei</taxon>
        <taxon>Thermofilales</taxon>
        <taxon>Thermofilaceae</taxon>
        <taxon>Thermofilum</taxon>
    </lineage>
</organism>
<dbReference type="EMBL" id="DTIB01000068">
    <property type="protein sequence ID" value="HGB24984.1"/>
    <property type="molecule type" value="Genomic_DNA"/>
</dbReference>
<dbReference type="InterPro" id="IPR003593">
    <property type="entry name" value="AAA+_ATPase"/>
</dbReference>
<evidence type="ECO:0000259" key="3">
    <source>
        <dbReference type="PROSITE" id="PS51146"/>
    </source>
</evidence>
<dbReference type="SUPFAM" id="SSF52540">
    <property type="entry name" value="P-loop containing nucleoside triphosphate hydrolases"/>
    <property type="match status" value="1"/>
</dbReference>
<dbReference type="InterPro" id="IPR014774">
    <property type="entry name" value="KaiC-like_dom"/>
</dbReference>
<dbReference type="NCBIfam" id="TIGR03881">
    <property type="entry name" value="KaiC_arch_4"/>
    <property type="match status" value="1"/>
</dbReference>
<gene>
    <name evidence="4" type="ORF">ENV88_02870</name>
</gene>
<sequence>MAVERLSTGVEGLDRLLAGGIPPGFFVALVGMPGTGKTVACLHFVWAGLREGESAIYVTTEESRESIVRQAEQFRMGFSRAVEEGRLIIIDALMRGAGDEWSLREVTVEEMLNKVIEAKKRLGARCKRLVVDSMSAFWLRAPVKAREESYIVKRILSKWNLTIYATSQYAITTGGAFGWGLEHIADGIIHFRRRLVNGVLVRYLVVEKMRQTPHDLRAWEIAIEDGVGLRLVRPLTRRIEDESLPEKVARRIRSVVEEEGG</sequence>
<proteinExistence type="predicted"/>
<evidence type="ECO:0000313" key="4">
    <source>
        <dbReference type="EMBL" id="HGB24984.1"/>
    </source>
</evidence>
<feature type="domain" description="KaiC" evidence="3">
    <location>
        <begin position="4"/>
        <end position="246"/>
    </location>
</feature>